<dbReference type="InterPro" id="IPR019613">
    <property type="entry name" value="DUF4198"/>
</dbReference>
<dbReference type="AlphaFoldDB" id="A0A2S5KJ13"/>
<organism evidence="3 4">
    <name type="scientific">Proteobacteria bacterium 228</name>
    <dbReference type="NCBI Taxonomy" id="2083153"/>
    <lineage>
        <taxon>Bacteria</taxon>
        <taxon>Pseudomonadati</taxon>
        <taxon>Pseudomonadota</taxon>
    </lineage>
</organism>
<name>A0A2S5KJ13_9PROT</name>
<comment type="caution">
    <text evidence="3">The sequence shown here is derived from an EMBL/GenBank/DDBJ whole genome shotgun (WGS) entry which is preliminary data.</text>
</comment>
<dbReference type="Proteomes" id="UP000238196">
    <property type="component" value="Unassembled WGS sequence"/>
</dbReference>
<feature type="signal peptide" evidence="2">
    <location>
        <begin position="1"/>
        <end position="23"/>
    </location>
</feature>
<reference evidence="3 4" key="1">
    <citation type="submission" date="2018-02" db="EMBL/GenBank/DDBJ databases">
        <title>novel marine gammaproteobacteria from coastal saline agro ecosystem.</title>
        <authorList>
            <person name="Krishnan R."/>
            <person name="Ramesh Kumar N."/>
        </authorList>
    </citation>
    <scope>NUCLEOTIDE SEQUENCE [LARGE SCALE GENOMIC DNA]</scope>
    <source>
        <strain evidence="3 4">228</strain>
    </source>
</reference>
<gene>
    <name evidence="3" type="ORF">C4K68_23820</name>
</gene>
<dbReference type="EMBL" id="PRLP01000127">
    <property type="protein sequence ID" value="PPC74760.1"/>
    <property type="molecule type" value="Genomic_DNA"/>
</dbReference>
<sequence length="294" mass="32026">MKKTFLVSTLALAMGLVTMQAQAHSRWILPLQPIVSGDESEWVSFDVSASNTLFQADKPARLDGMVALMPDGSQGVAVEGYTDKRRSVFSYELTQPGTYKFEQTNEGYMVMRERPQGAEPPKAEGDKPQGEGKPGMGPQGPGRGMRADTLEALLAQLPDDGKAKHIVHSLSRVETFVTRGKPTDAALKPTNKGIEMVPLTHPADLFTGEPATFQFLLNGKPAADLAVELTPGGTAYRNERLTQSLKTDSEGKVKVEWPMAGPYLVEVEDEVKLSEGKVNSERYGYFATLVVQPQ</sequence>
<proteinExistence type="predicted"/>
<feature type="chain" id="PRO_5015509252" evidence="2">
    <location>
        <begin position="24"/>
        <end position="294"/>
    </location>
</feature>
<protein>
    <submittedName>
        <fullName evidence="3">DUF4198 domain-containing protein</fullName>
    </submittedName>
</protein>
<evidence type="ECO:0000256" key="2">
    <source>
        <dbReference type="SAM" id="SignalP"/>
    </source>
</evidence>
<feature type="compositionally biased region" description="Basic and acidic residues" evidence="1">
    <location>
        <begin position="116"/>
        <end position="130"/>
    </location>
</feature>
<evidence type="ECO:0000256" key="1">
    <source>
        <dbReference type="SAM" id="MobiDB-lite"/>
    </source>
</evidence>
<evidence type="ECO:0000313" key="3">
    <source>
        <dbReference type="EMBL" id="PPC74760.1"/>
    </source>
</evidence>
<accession>A0A2S5KJ13</accession>
<feature type="compositionally biased region" description="Gly residues" evidence="1">
    <location>
        <begin position="132"/>
        <end position="142"/>
    </location>
</feature>
<dbReference type="Pfam" id="PF10670">
    <property type="entry name" value="DUF4198"/>
    <property type="match status" value="1"/>
</dbReference>
<dbReference type="OrthoDB" id="5943at2"/>
<feature type="region of interest" description="Disordered" evidence="1">
    <location>
        <begin position="116"/>
        <end position="142"/>
    </location>
</feature>
<keyword evidence="2" id="KW-0732">Signal</keyword>
<evidence type="ECO:0000313" key="4">
    <source>
        <dbReference type="Proteomes" id="UP000238196"/>
    </source>
</evidence>